<sequence>MEADPLYRVKQLFHQASYQACISETSELPHTPSDDLSSLHRALYIARCHLALTPPAPTAAHSVLAPFLSLNPAPISARSVAAFSSFLEADADEKEQRVEEIRDLVLEVEGGDESEESTVRIIAASVFILIGEKEEAVATLTEGAAKQDLECIALLVQLLLTINRRDIALSVYSSAKKINSDSMLVQAMEAWIGLRTGAQPLEQAHFYYDELFNLPGTRTASLLASHGATHYLRGNIDEAKADVAQASQEPDGKSPDVLALGTSLNVPGFYEELANVAPTHPYILDLAEKSKLFAEAAAKFSVKA</sequence>
<dbReference type="GO" id="GO:0006891">
    <property type="term" value="P:intra-Golgi vesicle-mediated transport"/>
    <property type="evidence" value="ECO:0007669"/>
    <property type="project" value="TreeGrafter"/>
</dbReference>
<reference evidence="12" key="1">
    <citation type="submission" date="2016-06" db="EMBL/GenBank/DDBJ databases">
        <authorList>
            <person name="Cuomo C."/>
            <person name="Litvintseva A."/>
            <person name="Heitman J."/>
            <person name="Chen Y."/>
            <person name="Sun S."/>
            <person name="Springer D."/>
            <person name="Dromer F."/>
            <person name="Young S."/>
            <person name="Zeng Q."/>
            <person name="Chapman S."/>
            <person name="Gujja S."/>
            <person name="Saif S."/>
            <person name="Birren B."/>
        </authorList>
    </citation>
    <scope>NUCLEOTIDE SEQUENCE</scope>
    <source>
        <strain evidence="12">CBS 7841</strain>
    </source>
</reference>
<keyword evidence="13" id="KW-1185">Reference proteome</keyword>
<dbReference type="GO" id="GO:0030126">
    <property type="term" value="C:COPI vesicle coat"/>
    <property type="evidence" value="ECO:0007669"/>
    <property type="project" value="TreeGrafter"/>
</dbReference>
<evidence type="ECO:0000256" key="9">
    <source>
        <dbReference type="ARBA" id="ARBA00023136"/>
    </source>
</evidence>
<dbReference type="AlphaFoldDB" id="A0AAJ8JMN8"/>
<evidence type="ECO:0000313" key="13">
    <source>
        <dbReference type="Proteomes" id="UP000094043"/>
    </source>
</evidence>
<gene>
    <name evidence="12" type="ORF">L203_100218</name>
</gene>
<keyword evidence="6 11" id="KW-0931">ER-Golgi transport</keyword>
<proteinExistence type="inferred from homology"/>
<dbReference type="InterPro" id="IPR006822">
    <property type="entry name" value="Coatomer_esu"/>
</dbReference>
<dbReference type="KEGG" id="cdep:91084434"/>
<evidence type="ECO:0000256" key="7">
    <source>
        <dbReference type="ARBA" id="ARBA00022927"/>
    </source>
</evidence>
<comment type="similarity">
    <text evidence="3 11">Belongs to the COPE family.</text>
</comment>
<dbReference type="InterPro" id="IPR011990">
    <property type="entry name" value="TPR-like_helical_dom_sf"/>
</dbReference>
<dbReference type="PANTHER" id="PTHR10805">
    <property type="entry name" value="COATOMER SUBUNIT EPSILON"/>
    <property type="match status" value="1"/>
</dbReference>
<dbReference type="Proteomes" id="UP000094043">
    <property type="component" value="Chromosome 1"/>
</dbReference>
<keyword evidence="7 11" id="KW-0653">Protein transport</keyword>
<dbReference type="Pfam" id="PF04733">
    <property type="entry name" value="Coatomer_E"/>
    <property type="match status" value="1"/>
</dbReference>
<reference evidence="12" key="2">
    <citation type="journal article" date="2022" name="Elife">
        <title>Obligate sexual reproduction of a homothallic fungus closely related to the Cryptococcus pathogenic species complex.</title>
        <authorList>
            <person name="Passer A.R."/>
            <person name="Clancey S.A."/>
            <person name="Shea T."/>
            <person name="David-Palma M."/>
            <person name="Averette A.F."/>
            <person name="Boekhout T."/>
            <person name="Porcel B.M."/>
            <person name="Nowrousian M."/>
            <person name="Cuomo C.A."/>
            <person name="Sun S."/>
            <person name="Heitman J."/>
            <person name="Coelho M.A."/>
        </authorList>
    </citation>
    <scope>NUCLEOTIDE SEQUENCE</scope>
    <source>
        <strain evidence="12">CBS 7841</strain>
    </source>
</reference>
<evidence type="ECO:0000256" key="8">
    <source>
        <dbReference type="ARBA" id="ARBA00023034"/>
    </source>
</evidence>
<evidence type="ECO:0000256" key="5">
    <source>
        <dbReference type="ARBA" id="ARBA00022490"/>
    </source>
</evidence>
<comment type="subcellular location">
    <subcellularLocation>
        <location evidence="2">Cytoplasmic vesicle</location>
        <location evidence="2">COPI-coated vesicle membrane</location>
        <topology evidence="2">Peripheral membrane protein</topology>
        <orientation evidence="2">Cytoplasmic side</orientation>
    </subcellularLocation>
    <subcellularLocation>
        <location evidence="1">Golgi apparatus membrane</location>
        <topology evidence="1">Peripheral membrane protein</topology>
        <orientation evidence="1">Cytoplasmic side</orientation>
    </subcellularLocation>
</comment>
<keyword evidence="9 11" id="KW-0472">Membrane</keyword>
<evidence type="ECO:0000256" key="1">
    <source>
        <dbReference type="ARBA" id="ARBA00004255"/>
    </source>
</evidence>
<evidence type="ECO:0000256" key="6">
    <source>
        <dbReference type="ARBA" id="ARBA00022892"/>
    </source>
</evidence>
<dbReference type="RefSeq" id="XP_066065777.1">
    <property type="nucleotide sequence ID" value="XM_066209680.1"/>
</dbReference>
<dbReference type="GO" id="GO:0015031">
    <property type="term" value="P:protein transport"/>
    <property type="evidence" value="ECO:0007669"/>
    <property type="project" value="UniProtKB-UniRule"/>
</dbReference>
<evidence type="ECO:0000256" key="4">
    <source>
        <dbReference type="ARBA" id="ARBA00022448"/>
    </source>
</evidence>
<name>A0AAJ8JMN8_9TREE</name>
<evidence type="ECO:0000313" key="12">
    <source>
        <dbReference type="EMBL" id="WVN85076.1"/>
    </source>
</evidence>
<evidence type="ECO:0000256" key="3">
    <source>
        <dbReference type="ARBA" id="ARBA00008827"/>
    </source>
</evidence>
<dbReference type="GeneID" id="91084434"/>
<protein>
    <recommendedName>
        <fullName evidence="11">Coatomer subunit epsilon</fullName>
    </recommendedName>
</protein>
<evidence type="ECO:0000256" key="2">
    <source>
        <dbReference type="ARBA" id="ARBA00004347"/>
    </source>
</evidence>
<keyword evidence="10 11" id="KW-0968">Cytoplasmic vesicle</keyword>
<evidence type="ECO:0000256" key="10">
    <source>
        <dbReference type="ARBA" id="ARBA00023329"/>
    </source>
</evidence>
<dbReference type="GO" id="GO:0000139">
    <property type="term" value="C:Golgi membrane"/>
    <property type="evidence" value="ECO:0007669"/>
    <property type="project" value="UniProtKB-SubCell"/>
</dbReference>
<keyword evidence="5 11" id="KW-0963">Cytoplasm</keyword>
<dbReference type="EMBL" id="CP143784">
    <property type="protein sequence ID" value="WVN85076.1"/>
    <property type="molecule type" value="Genomic_DNA"/>
</dbReference>
<dbReference type="GO" id="GO:0006888">
    <property type="term" value="P:endoplasmic reticulum to Golgi vesicle-mediated transport"/>
    <property type="evidence" value="ECO:0007669"/>
    <property type="project" value="TreeGrafter"/>
</dbReference>
<dbReference type="PIRSF" id="PIRSF016478">
    <property type="entry name" value="Coatomer_esu"/>
    <property type="match status" value="1"/>
</dbReference>
<organism evidence="12 13">
    <name type="scientific">Cryptococcus depauperatus CBS 7841</name>
    <dbReference type="NCBI Taxonomy" id="1295531"/>
    <lineage>
        <taxon>Eukaryota</taxon>
        <taxon>Fungi</taxon>
        <taxon>Dikarya</taxon>
        <taxon>Basidiomycota</taxon>
        <taxon>Agaricomycotina</taxon>
        <taxon>Tremellomycetes</taxon>
        <taxon>Tremellales</taxon>
        <taxon>Cryptococcaceae</taxon>
        <taxon>Cryptococcus</taxon>
    </lineage>
</organism>
<dbReference type="PANTHER" id="PTHR10805:SF0">
    <property type="entry name" value="COATOMER SUBUNIT EPSILON"/>
    <property type="match status" value="1"/>
</dbReference>
<accession>A0AAJ8JMN8</accession>
<evidence type="ECO:0000256" key="11">
    <source>
        <dbReference type="PIRNR" id="PIRNR016478"/>
    </source>
</evidence>
<reference evidence="12" key="3">
    <citation type="submission" date="2024-01" db="EMBL/GenBank/DDBJ databases">
        <authorList>
            <person name="Coelho M.A."/>
            <person name="David-Palma M."/>
            <person name="Shea T."/>
            <person name="Sun S."/>
            <person name="Cuomo C.A."/>
            <person name="Heitman J."/>
        </authorList>
    </citation>
    <scope>NUCLEOTIDE SEQUENCE</scope>
    <source>
        <strain evidence="12">CBS 7841</strain>
    </source>
</reference>
<comment type="function">
    <text evidence="11">The coatomer is a cytosolic protein complex that binds to dilysine motifs and reversibly associates with Golgi non-clathrin-coated vesicles, which further mediate biosynthetic protein transport from the ER, via the Golgi up to the trans Golgi network. The coatomer complex is required for budding from Golgi membranes, and is essential for the retrograde Golgi-to-ER transport of dilysine-tagged proteins.</text>
</comment>
<dbReference type="GO" id="GO:0005198">
    <property type="term" value="F:structural molecule activity"/>
    <property type="evidence" value="ECO:0007669"/>
    <property type="project" value="UniProtKB-UniRule"/>
</dbReference>
<dbReference type="Gene3D" id="1.25.40.10">
    <property type="entry name" value="Tetratricopeptide repeat domain"/>
    <property type="match status" value="1"/>
</dbReference>
<keyword evidence="8 11" id="KW-0333">Golgi apparatus</keyword>
<dbReference type="GO" id="GO:0006890">
    <property type="term" value="P:retrograde vesicle-mediated transport, Golgi to endoplasmic reticulum"/>
    <property type="evidence" value="ECO:0007669"/>
    <property type="project" value="UniProtKB-UniRule"/>
</dbReference>
<keyword evidence="4 11" id="KW-0813">Transport</keyword>